<evidence type="ECO:0000313" key="1">
    <source>
        <dbReference type="EMBL" id="RKS21824.1"/>
    </source>
</evidence>
<reference evidence="1 2" key="1">
    <citation type="submission" date="2018-10" db="EMBL/GenBank/DDBJ databases">
        <title>Genomic Encyclopedia of Archaeal and Bacterial Type Strains, Phase II (KMG-II): from individual species to whole genera.</title>
        <authorList>
            <person name="Goeker M."/>
        </authorList>
    </citation>
    <scope>NUCLEOTIDE SEQUENCE [LARGE SCALE GENOMIC DNA]</scope>
    <source>
        <strain evidence="1 2">DSM 29537</strain>
    </source>
</reference>
<evidence type="ECO:0008006" key="3">
    <source>
        <dbReference type="Google" id="ProtNLM"/>
    </source>
</evidence>
<dbReference type="OrthoDB" id="8253008at2"/>
<accession>A0A495M719</accession>
<keyword evidence="2" id="KW-1185">Reference proteome</keyword>
<gene>
    <name evidence="1" type="ORF">CLV94_2459</name>
</gene>
<name>A0A495M719_9FLAO</name>
<dbReference type="RefSeq" id="WP_121376765.1">
    <property type="nucleotide sequence ID" value="NZ_RBLC01000003.1"/>
</dbReference>
<comment type="caution">
    <text evidence="1">The sequence shown here is derived from an EMBL/GenBank/DDBJ whole genome shotgun (WGS) entry which is preliminary data.</text>
</comment>
<proteinExistence type="predicted"/>
<evidence type="ECO:0000313" key="2">
    <source>
        <dbReference type="Proteomes" id="UP000277579"/>
    </source>
</evidence>
<dbReference type="AlphaFoldDB" id="A0A495M719"/>
<sequence>MNQDLTKILAVLVNYGSEQLRFLERVVAELKSFKKYDVTIIVNSNIDLDIDGIDTVNVFTLDDYQLLPLTCRTTIWENKDDFDVFLYGENDHLFTEKHIDNHLSYSKILPKNRITGLIQFEENETGKYYPAYHLDFEWDFNSVEIYNGKKFAHFSNLHQATFILTKEQLARTGKQLDFKELVIENTLYSRVVRKIKKALGLKVERTNKYSSKCKVNTDVFQFGGMKKMICISDFEDNLIHHLPNIYIDGLHGRSKLRSDEKRMTESLAKLLGTQ</sequence>
<protein>
    <recommendedName>
        <fullName evidence="3">Glycosyl transferase family 2</fullName>
    </recommendedName>
</protein>
<dbReference type="EMBL" id="RBLC01000003">
    <property type="protein sequence ID" value="RKS21824.1"/>
    <property type="molecule type" value="Genomic_DNA"/>
</dbReference>
<organism evidence="1 2">
    <name type="scientific">Flavobacterium endophyticum</name>
    <dbReference type="NCBI Taxonomy" id="1540163"/>
    <lineage>
        <taxon>Bacteria</taxon>
        <taxon>Pseudomonadati</taxon>
        <taxon>Bacteroidota</taxon>
        <taxon>Flavobacteriia</taxon>
        <taxon>Flavobacteriales</taxon>
        <taxon>Flavobacteriaceae</taxon>
        <taxon>Flavobacterium</taxon>
    </lineage>
</organism>
<dbReference type="Proteomes" id="UP000277579">
    <property type="component" value="Unassembled WGS sequence"/>
</dbReference>